<dbReference type="PANTHER" id="PTHR24421:SF10">
    <property type="entry name" value="NITRATE_NITRITE SENSOR PROTEIN NARQ"/>
    <property type="match status" value="1"/>
</dbReference>
<keyword evidence="6 12" id="KW-0418">Kinase</keyword>
<evidence type="ECO:0000256" key="8">
    <source>
        <dbReference type="ARBA" id="ARBA00023012"/>
    </source>
</evidence>
<dbReference type="Pfam" id="PF07730">
    <property type="entry name" value="HisKA_3"/>
    <property type="match status" value="1"/>
</dbReference>
<dbReference type="InterPro" id="IPR050482">
    <property type="entry name" value="Sensor_HK_TwoCompSys"/>
</dbReference>
<evidence type="ECO:0000256" key="7">
    <source>
        <dbReference type="ARBA" id="ARBA00022840"/>
    </source>
</evidence>
<feature type="transmembrane region" description="Helical" evidence="10">
    <location>
        <begin position="91"/>
        <end position="119"/>
    </location>
</feature>
<keyword evidence="4" id="KW-0808">Transferase</keyword>
<dbReference type="OrthoDB" id="144293at2"/>
<dbReference type="SUPFAM" id="SSF55874">
    <property type="entry name" value="ATPase domain of HSP90 chaperone/DNA topoisomerase II/histidine kinase"/>
    <property type="match status" value="1"/>
</dbReference>
<dbReference type="InterPro" id="IPR003594">
    <property type="entry name" value="HATPase_dom"/>
</dbReference>
<protein>
    <recommendedName>
        <fullName evidence="2">histidine kinase</fullName>
        <ecNumber evidence="2">2.7.13.3</ecNumber>
    </recommendedName>
</protein>
<feature type="coiled-coil region" evidence="9">
    <location>
        <begin position="213"/>
        <end position="240"/>
    </location>
</feature>
<dbReference type="GO" id="GO:0046983">
    <property type="term" value="F:protein dimerization activity"/>
    <property type="evidence" value="ECO:0007669"/>
    <property type="project" value="InterPro"/>
</dbReference>
<dbReference type="Pfam" id="PF02518">
    <property type="entry name" value="HATPase_c"/>
    <property type="match status" value="1"/>
</dbReference>
<keyword evidence="7" id="KW-0067">ATP-binding</keyword>
<evidence type="ECO:0000256" key="6">
    <source>
        <dbReference type="ARBA" id="ARBA00022777"/>
    </source>
</evidence>
<accession>A0A2M9CGH8</accession>
<reference evidence="12 13" key="1">
    <citation type="submission" date="2017-11" db="EMBL/GenBank/DDBJ databases">
        <title>Genomic Encyclopedia of Archaeal and Bacterial Type Strains, Phase II (KMG-II): From Individual Species to Whole Genera.</title>
        <authorList>
            <person name="Goeker M."/>
        </authorList>
    </citation>
    <scope>NUCLEOTIDE SEQUENCE [LARGE SCALE GENOMIC DNA]</scope>
    <source>
        <strain evidence="12 13">DSM 27393</strain>
    </source>
</reference>
<comment type="caution">
    <text evidence="12">The sequence shown here is derived from an EMBL/GenBank/DDBJ whole genome shotgun (WGS) entry which is preliminary data.</text>
</comment>
<dbReference type="AlphaFoldDB" id="A0A2M9CGH8"/>
<dbReference type="GO" id="GO:0005524">
    <property type="term" value="F:ATP binding"/>
    <property type="evidence" value="ECO:0007669"/>
    <property type="project" value="UniProtKB-KW"/>
</dbReference>
<dbReference type="EMBL" id="PGFF01000001">
    <property type="protein sequence ID" value="PJJ70970.1"/>
    <property type="molecule type" value="Genomic_DNA"/>
</dbReference>
<dbReference type="PANTHER" id="PTHR24421">
    <property type="entry name" value="NITRATE/NITRITE SENSOR PROTEIN NARX-RELATED"/>
    <property type="match status" value="1"/>
</dbReference>
<comment type="catalytic activity">
    <reaction evidence="1">
        <text>ATP + protein L-histidine = ADP + protein N-phospho-L-histidine.</text>
        <dbReference type="EC" id="2.7.13.3"/>
    </reaction>
</comment>
<keyword evidence="3" id="KW-0597">Phosphoprotein</keyword>
<keyword evidence="9" id="KW-0175">Coiled coil</keyword>
<name>A0A2M9CGH8_9MICO</name>
<dbReference type="InterPro" id="IPR005467">
    <property type="entry name" value="His_kinase_dom"/>
</dbReference>
<evidence type="ECO:0000256" key="10">
    <source>
        <dbReference type="SAM" id="Phobius"/>
    </source>
</evidence>
<dbReference type="PROSITE" id="PS50109">
    <property type="entry name" value="HIS_KIN"/>
    <property type="match status" value="1"/>
</dbReference>
<dbReference type="InterPro" id="IPR017205">
    <property type="entry name" value="Sig_transdc_His_kinase_ChrS"/>
</dbReference>
<evidence type="ECO:0000256" key="9">
    <source>
        <dbReference type="SAM" id="Coils"/>
    </source>
</evidence>
<dbReference type="RefSeq" id="WP_100363333.1">
    <property type="nucleotide sequence ID" value="NZ_PGFF01000001.1"/>
</dbReference>
<dbReference type="Gene3D" id="3.30.565.10">
    <property type="entry name" value="Histidine kinase-like ATPase, C-terminal domain"/>
    <property type="match status" value="1"/>
</dbReference>
<keyword evidence="10" id="KW-0812">Transmembrane</keyword>
<dbReference type="PIRSF" id="PIRSF037434">
    <property type="entry name" value="STHK_ChrS"/>
    <property type="match status" value="1"/>
</dbReference>
<evidence type="ECO:0000256" key="3">
    <source>
        <dbReference type="ARBA" id="ARBA00022553"/>
    </source>
</evidence>
<evidence type="ECO:0000256" key="5">
    <source>
        <dbReference type="ARBA" id="ARBA00022741"/>
    </source>
</evidence>
<gene>
    <name evidence="12" type="ORF">CLV46_0503</name>
</gene>
<feature type="domain" description="Histidine kinase" evidence="11">
    <location>
        <begin position="188"/>
        <end position="380"/>
    </location>
</feature>
<keyword evidence="13" id="KW-1185">Reference proteome</keyword>
<evidence type="ECO:0000259" key="11">
    <source>
        <dbReference type="PROSITE" id="PS50109"/>
    </source>
</evidence>
<feature type="transmembrane region" description="Helical" evidence="10">
    <location>
        <begin position="61"/>
        <end position="84"/>
    </location>
</feature>
<feature type="transmembrane region" description="Helical" evidence="10">
    <location>
        <begin position="32"/>
        <end position="49"/>
    </location>
</feature>
<dbReference type="GO" id="GO:0000155">
    <property type="term" value="F:phosphorelay sensor kinase activity"/>
    <property type="evidence" value="ECO:0007669"/>
    <property type="project" value="InterPro"/>
</dbReference>
<proteinExistence type="predicted"/>
<feature type="transmembrane region" description="Helical" evidence="10">
    <location>
        <begin position="131"/>
        <end position="151"/>
    </location>
</feature>
<evidence type="ECO:0000313" key="12">
    <source>
        <dbReference type="EMBL" id="PJJ70970.1"/>
    </source>
</evidence>
<dbReference type="InterPro" id="IPR011712">
    <property type="entry name" value="Sig_transdc_His_kin_sub3_dim/P"/>
</dbReference>
<dbReference type="CDD" id="cd16917">
    <property type="entry name" value="HATPase_UhpB-NarQ-NarX-like"/>
    <property type="match status" value="1"/>
</dbReference>
<sequence>MNERRAMHLTVVIMTVVCAALVATAGLDGWRAVTAVVAVAAVPIGWVAFGRTGSDGNAPALAYTALLIVTTGLAVSALPVLSVLQCLSYPFVWILAAGIRSAIVANLGVGAAVTFGLFVSLGSSPDALAQIALNVGLSVGGSLVIGSWIAATYRQVELRQALLDELQAAQEELAALHRDAGITAERERLARELHDTIAQSLTGLVMLAQQARRSLAERDADAVEARMEQLESGAREALVETRTLVAAGAHVDLRSGLAAALTRVTERMHRESGITVRLEADLDAPVPRDVEIVLLRCVQEGLANVRKHSGATSVEVTLARQPDAVTVRVRDDGRGFDPAAPRTGFGLDGLRERLALANGTLHISSDEHGTELLATIPVETT</sequence>
<evidence type="ECO:0000256" key="4">
    <source>
        <dbReference type="ARBA" id="ARBA00022679"/>
    </source>
</evidence>
<keyword evidence="5" id="KW-0547">Nucleotide-binding</keyword>
<keyword evidence="8" id="KW-0902">Two-component regulatory system</keyword>
<feature type="transmembrane region" description="Helical" evidence="10">
    <location>
        <begin position="6"/>
        <end position="25"/>
    </location>
</feature>
<keyword evidence="10" id="KW-1133">Transmembrane helix</keyword>
<evidence type="ECO:0000313" key="13">
    <source>
        <dbReference type="Proteomes" id="UP000228758"/>
    </source>
</evidence>
<dbReference type="InterPro" id="IPR036890">
    <property type="entry name" value="HATPase_C_sf"/>
</dbReference>
<dbReference type="Proteomes" id="UP000228758">
    <property type="component" value="Unassembled WGS sequence"/>
</dbReference>
<dbReference type="GO" id="GO:0016020">
    <property type="term" value="C:membrane"/>
    <property type="evidence" value="ECO:0007669"/>
    <property type="project" value="InterPro"/>
</dbReference>
<dbReference type="Gene3D" id="1.20.5.1930">
    <property type="match status" value="1"/>
</dbReference>
<dbReference type="SMART" id="SM00387">
    <property type="entry name" value="HATPase_c"/>
    <property type="match status" value="1"/>
</dbReference>
<evidence type="ECO:0000256" key="2">
    <source>
        <dbReference type="ARBA" id="ARBA00012438"/>
    </source>
</evidence>
<keyword evidence="10" id="KW-0472">Membrane</keyword>
<dbReference type="EC" id="2.7.13.3" evidence="2"/>
<organism evidence="12 13">
    <name type="scientific">Diaminobutyricimonas aerilata</name>
    <dbReference type="NCBI Taxonomy" id="1162967"/>
    <lineage>
        <taxon>Bacteria</taxon>
        <taxon>Bacillati</taxon>
        <taxon>Actinomycetota</taxon>
        <taxon>Actinomycetes</taxon>
        <taxon>Micrococcales</taxon>
        <taxon>Microbacteriaceae</taxon>
        <taxon>Diaminobutyricimonas</taxon>
    </lineage>
</organism>
<evidence type="ECO:0000256" key="1">
    <source>
        <dbReference type="ARBA" id="ARBA00000085"/>
    </source>
</evidence>